<dbReference type="Gene3D" id="3.40.50.2300">
    <property type="match status" value="2"/>
</dbReference>
<dbReference type="Proteomes" id="UP000240009">
    <property type="component" value="Unassembled WGS sequence"/>
</dbReference>
<dbReference type="PANTHER" id="PTHR30146:SF24">
    <property type="entry name" value="XYLOSE OPERON REGULATORY PROTEIN"/>
    <property type="match status" value="1"/>
</dbReference>
<dbReference type="GO" id="GO:0003700">
    <property type="term" value="F:DNA-binding transcription factor activity"/>
    <property type="evidence" value="ECO:0007669"/>
    <property type="project" value="InterPro"/>
</dbReference>
<feature type="domain" description="HTH araC/xylS-type" evidence="4">
    <location>
        <begin position="286"/>
        <end position="384"/>
    </location>
</feature>
<gene>
    <name evidence="5" type="ORF">C5Y96_20210</name>
</gene>
<name>A0A2S8F359_9BACT</name>
<evidence type="ECO:0000313" key="6">
    <source>
        <dbReference type="Proteomes" id="UP000240009"/>
    </source>
</evidence>
<evidence type="ECO:0000256" key="1">
    <source>
        <dbReference type="ARBA" id="ARBA00023015"/>
    </source>
</evidence>
<dbReference type="PROSITE" id="PS01124">
    <property type="entry name" value="HTH_ARAC_FAMILY_2"/>
    <property type="match status" value="1"/>
</dbReference>
<dbReference type="RefSeq" id="WP_105357126.1">
    <property type="nucleotide sequence ID" value="NZ_PUIA01000068.1"/>
</dbReference>
<keyword evidence="2" id="KW-0238">DNA-binding</keyword>
<dbReference type="Gene3D" id="1.10.10.60">
    <property type="entry name" value="Homeodomain-like"/>
    <property type="match status" value="1"/>
</dbReference>
<evidence type="ECO:0000256" key="3">
    <source>
        <dbReference type="ARBA" id="ARBA00023163"/>
    </source>
</evidence>
<keyword evidence="1" id="KW-0805">Transcription regulation</keyword>
<comment type="caution">
    <text evidence="5">The sequence shown here is derived from an EMBL/GenBank/DDBJ whole genome shotgun (WGS) entry which is preliminary data.</text>
</comment>
<evidence type="ECO:0000256" key="2">
    <source>
        <dbReference type="ARBA" id="ARBA00023125"/>
    </source>
</evidence>
<dbReference type="AlphaFoldDB" id="A0A2S8F359"/>
<dbReference type="OrthoDB" id="245552at2"/>
<dbReference type="EMBL" id="PUIA01000068">
    <property type="protein sequence ID" value="PQO26364.1"/>
    <property type="molecule type" value="Genomic_DNA"/>
</dbReference>
<dbReference type="SMART" id="SM00342">
    <property type="entry name" value="HTH_ARAC"/>
    <property type="match status" value="1"/>
</dbReference>
<sequence length="387" mass="44236">MAGTTRRVALVLELNWAYKRHASVYAGTQQYFDEQGWESVIDEYALASLPPRRRTASPYDGVIARATKSLALRCEKLQVPLVNVWSSSPLRDELPSVYPDYQASGRLRAEHLLARGLRNFAVLGTRRDSADYLELHSFAETIRAKGYACEVAWMSRLFSDSLPQWRTFNQIITAWMDQWELPIGTFVGADSVGRIVVQKCKERGWRVPEDVAMIAGRNEETLCESPSPSITSMEMGYERVGYEAARHLHRLMNGEQLPRNTVYIPPQGLVVRESTDFHITEDDLIAAALSFIASNSHRRIGQDDVARALSVETRTLQNRFRKILNQPIAATIRRVRLERAKRELVQSNRSLKNIARDTGFGSAMRMYDLFKRELGMTPTQFRKQRRL</sequence>
<protein>
    <recommendedName>
        <fullName evidence="4">HTH araC/xylS-type domain-containing protein</fullName>
    </recommendedName>
</protein>
<evidence type="ECO:0000259" key="4">
    <source>
        <dbReference type="PROSITE" id="PS01124"/>
    </source>
</evidence>
<reference evidence="5 6" key="1">
    <citation type="submission" date="2018-02" db="EMBL/GenBank/DDBJ databases">
        <title>Comparative genomes isolates from brazilian mangrove.</title>
        <authorList>
            <person name="Araujo J.E."/>
            <person name="Taketani R.G."/>
            <person name="Silva M.C.P."/>
            <person name="Loureco M.V."/>
            <person name="Andreote F.D."/>
        </authorList>
    </citation>
    <scope>NUCLEOTIDE SEQUENCE [LARGE SCALE GENOMIC DNA]</scope>
    <source>
        <strain evidence="5 6">HEX-2 MGV</strain>
    </source>
</reference>
<dbReference type="InterPro" id="IPR046335">
    <property type="entry name" value="LacI/GalR-like_sensor"/>
</dbReference>
<dbReference type="SUPFAM" id="SSF53822">
    <property type="entry name" value="Periplasmic binding protein-like I"/>
    <property type="match status" value="1"/>
</dbReference>
<dbReference type="InterPro" id="IPR009057">
    <property type="entry name" value="Homeodomain-like_sf"/>
</dbReference>
<dbReference type="GO" id="GO:0000976">
    <property type="term" value="F:transcription cis-regulatory region binding"/>
    <property type="evidence" value="ECO:0007669"/>
    <property type="project" value="TreeGrafter"/>
</dbReference>
<keyword evidence="3" id="KW-0804">Transcription</keyword>
<evidence type="ECO:0000313" key="5">
    <source>
        <dbReference type="EMBL" id="PQO26364.1"/>
    </source>
</evidence>
<dbReference type="InterPro" id="IPR018060">
    <property type="entry name" value="HTH_AraC"/>
</dbReference>
<dbReference type="SUPFAM" id="SSF46689">
    <property type="entry name" value="Homeodomain-like"/>
    <property type="match status" value="1"/>
</dbReference>
<organism evidence="5 6">
    <name type="scientific">Blastopirellula marina</name>
    <dbReference type="NCBI Taxonomy" id="124"/>
    <lineage>
        <taxon>Bacteria</taxon>
        <taxon>Pseudomonadati</taxon>
        <taxon>Planctomycetota</taxon>
        <taxon>Planctomycetia</taxon>
        <taxon>Pirellulales</taxon>
        <taxon>Pirellulaceae</taxon>
        <taxon>Blastopirellula</taxon>
    </lineage>
</organism>
<accession>A0A2S8F359</accession>
<dbReference type="Pfam" id="PF13377">
    <property type="entry name" value="Peripla_BP_3"/>
    <property type="match status" value="1"/>
</dbReference>
<proteinExistence type="predicted"/>
<dbReference type="InterPro" id="IPR028082">
    <property type="entry name" value="Peripla_BP_I"/>
</dbReference>
<dbReference type="Pfam" id="PF12833">
    <property type="entry name" value="HTH_18"/>
    <property type="match status" value="1"/>
</dbReference>
<dbReference type="PANTHER" id="PTHR30146">
    <property type="entry name" value="LACI-RELATED TRANSCRIPTIONAL REPRESSOR"/>
    <property type="match status" value="1"/>
</dbReference>